<keyword evidence="3" id="KW-1185">Reference proteome</keyword>
<dbReference type="Proteomes" id="UP001432146">
    <property type="component" value="Unassembled WGS sequence"/>
</dbReference>
<proteinExistence type="predicted"/>
<reference evidence="2 3" key="1">
    <citation type="submission" date="2024-05" db="EMBL/GenBank/DDBJ databases">
        <title>The nuclear and mitochondrial genome assemblies of Tetragonisca angustula (Apidae: Meliponini), a tiny yet remarkable pollinator in the Neotropics.</title>
        <authorList>
            <person name="Ferrari R."/>
            <person name="Ricardo P.C."/>
            <person name="Dias F.C."/>
            <person name="Araujo N.S."/>
            <person name="Soares D.O."/>
            <person name="Zhou Q.-S."/>
            <person name="Zhu C.-D."/>
            <person name="Coutinho L."/>
            <person name="Airas M.C."/>
            <person name="Batista T.M."/>
        </authorList>
    </citation>
    <scope>NUCLEOTIDE SEQUENCE [LARGE SCALE GENOMIC DNA]</scope>
    <source>
        <strain evidence="2">ASF017062</strain>
        <tissue evidence="2">Abdomen</tissue>
    </source>
</reference>
<feature type="compositionally biased region" description="Basic and acidic residues" evidence="1">
    <location>
        <begin position="63"/>
        <end position="77"/>
    </location>
</feature>
<accession>A0AAW1AAT7</accession>
<protein>
    <submittedName>
        <fullName evidence="2">Uncharacterized protein</fullName>
    </submittedName>
</protein>
<name>A0AAW1AAT7_9HYME</name>
<organism evidence="2 3">
    <name type="scientific">Tetragonisca angustula</name>
    <dbReference type="NCBI Taxonomy" id="166442"/>
    <lineage>
        <taxon>Eukaryota</taxon>
        <taxon>Metazoa</taxon>
        <taxon>Ecdysozoa</taxon>
        <taxon>Arthropoda</taxon>
        <taxon>Hexapoda</taxon>
        <taxon>Insecta</taxon>
        <taxon>Pterygota</taxon>
        <taxon>Neoptera</taxon>
        <taxon>Endopterygota</taxon>
        <taxon>Hymenoptera</taxon>
        <taxon>Apocrita</taxon>
        <taxon>Aculeata</taxon>
        <taxon>Apoidea</taxon>
        <taxon>Anthophila</taxon>
        <taxon>Apidae</taxon>
        <taxon>Tetragonisca</taxon>
    </lineage>
</organism>
<dbReference type="AlphaFoldDB" id="A0AAW1AAT7"/>
<feature type="region of interest" description="Disordered" evidence="1">
    <location>
        <begin position="61"/>
        <end position="91"/>
    </location>
</feature>
<evidence type="ECO:0000313" key="2">
    <source>
        <dbReference type="EMBL" id="KAK9305968.1"/>
    </source>
</evidence>
<gene>
    <name evidence="2" type="ORF">QLX08_003202</name>
</gene>
<evidence type="ECO:0000256" key="1">
    <source>
        <dbReference type="SAM" id="MobiDB-lite"/>
    </source>
</evidence>
<evidence type="ECO:0000313" key="3">
    <source>
        <dbReference type="Proteomes" id="UP001432146"/>
    </source>
</evidence>
<comment type="caution">
    <text evidence="2">The sequence shown here is derived from an EMBL/GenBank/DDBJ whole genome shotgun (WGS) entry which is preliminary data.</text>
</comment>
<dbReference type="EMBL" id="JAWNGG020000046">
    <property type="protein sequence ID" value="KAK9305968.1"/>
    <property type="molecule type" value="Genomic_DNA"/>
</dbReference>
<sequence length="99" mass="10304">MIAGFSSNFVRLSGSPPHCGYTTRSTLFSEFPIGCPQSRAEPKIGRTAGEAALSGACRGIAADTRETPRPRVSDPDAAKPQPSPTDLTDAGILAVIDDT</sequence>